<keyword evidence="1" id="KW-1133">Transmembrane helix</keyword>
<evidence type="ECO:0000256" key="1">
    <source>
        <dbReference type="SAM" id="Phobius"/>
    </source>
</evidence>
<gene>
    <name evidence="3" type="ORF">BECKDK2373B_GA0170837_11915</name>
    <name evidence="2" type="ORF">BECKDK2373C_GA0170839_108625</name>
</gene>
<accession>A0A450T402</accession>
<sequence>MVQTHMRKAQRKLITNLSSDLCKGFLLAGAVSYATGTADVFALAAQLWLATLAFVVAYLLIEDAMMNAYEITVITMAIVATPPVFWLMWKTWKENRTSRNLPSRQRPA</sequence>
<protein>
    <submittedName>
        <fullName evidence="2">Uncharacterized protein</fullName>
    </submittedName>
</protein>
<reference evidence="2" key="1">
    <citation type="submission" date="2019-02" db="EMBL/GenBank/DDBJ databases">
        <authorList>
            <person name="Gruber-Vodicka R. H."/>
            <person name="Seah K. B. B."/>
        </authorList>
    </citation>
    <scope>NUCLEOTIDE SEQUENCE</scope>
    <source>
        <strain evidence="2">BECK_DK161</strain>
        <strain evidence="3">BECK_DK47</strain>
    </source>
</reference>
<name>A0A450T402_9GAMM</name>
<keyword evidence="1" id="KW-0812">Transmembrane</keyword>
<dbReference type="AlphaFoldDB" id="A0A450T402"/>
<keyword evidence="1" id="KW-0472">Membrane</keyword>
<evidence type="ECO:0000313" key="2">
    <source>
        <dbReference type="EMBL" id="VFJ61101.1"/>
    </source>
</evidence>
<feature type="transmembrane region" description="Helical" evidence="1">
    <location>
        <begin position="40"/>
        <end position="61"/>
    </location>
</feature>
<proteinExistence type="predicted"/>
<feature type="transmembrane region" description="Helical" evidence="1">
    <location>
        <begin position="68"/>
        <end position="89"/>
    </location>
</feature>
<dbReference type="EMBL" id="CAADEY010000086">
    <property type="protein sequence ID" value="VFJ61101.1"/>
    <property type="molecule type" value="Genomic_DNA"/>
</dbReference>
<dbReference type="EMBL" id="CAADEX010000191">
    <property type="protein sequence ID" value="VFJ67400.1"/>
    <property type="molecule type" value="Genomic_DNA"/>
</dbReference>
<evidence type="ECO:0000313" key="3">
    <source>
        <dbReference type="EMBL" id="VFJ67400.1"/>
    </source>
</evidence>
<organism evidence="2">
    <name type="scientific">Candidatus Kentrum sp. DK</name>
    <dbReference type="NCBI Taxonomy" id="2126562"/>
    <lineage>
        <taxon>Bacteria</taxon>
        <taxon>Pseudomonadati</taxon>
        <taxon>Pseudomonadota</taxon>
        <taxon>Gammaproteobacteria</taxon>
        <taxon>Candidatus Kentrum</taxon>
    </lineage>
</organism>